<dbReference type="SUPFAM" id="SSF46955">
    <property type="entry name" value="Putative DNA-binding domain"/>
    <property type="match status" value="1"/>
</dbReference>
<keyword evidence="1" id="KW-0238">DNA-binding</keyword>
<dbReference type="GO" id="GO:0003700">
    <property type="term" value="F:DNA-binding transcription factor activity"/>
    <property type="evidence" value="ECO:0007669"/>
    <property type="project" value="InterPro"/>
</dbReference>
<dbReference type="InterPro" id="IPR047057">
    <property type="entry name" value="MerR_fam"/>
</dbReference>
<sequence>MNIKSASQTLGLSADTIRYYERIGLVPPITRSAAGIRDFQASDMEALEFVKCFRSAGVSVESLIAYMALYQEGDATKSARLDILLDERDKLAQRISELETALHRLDRKITYYQKETAK</sequence>
<evidence type="ECO:0000256" key="2">
    <source>
        <dbReference type="SAM" id="Coils"/>
    </source>
</evidence>
<accession>A0A139N4C8</accession>
<keyword evidence="2" id="KW-0175">Coiled coil</keyword>
<dbReference type="PANTHER" id="PTHR30204:SF98">
    <property type="entry name" value="HTH-TYPE TRANSCRIPTIONAL REGULATOR ADHR"/>
    <property type="match status" value="1"/>
</dbReference>
<dbReference type="InterPro" id="IPR009061">
    <property type="entry name" value="DNA-bd_dom_put_sf"/>
</dbReference>
<dbReference type="PANTHER" id="PTHR30204">
    <property type="entry name" value="REDOX-CYCLING DRUG-SENSING TRANSCRIPTIONAL ACTIVATOR SOXR"/>
    <property type="match status" value="1"/>
</dbReference>
<proteinExistence type="predicted"/>
<dbReference type="RefSeq" id="WP_061422133.1">
    <property type="nucleotide sequence ID" value="NZ_KQ969062.1"/>
</dbReference>
<dbReference type="InterPro" id="IPR000551">
    <property type="entry name" value="MerR-type_HTH_dom"/>
</dbReference>
<dbReference type="STRING" id="45634.SCRDD08_00323"/>
<evidence type="ECO:0000259" key="3">
    <source>
        <dbReference type="PROSITE" id="PS50937"/>
    </source>
</evidence>
<gene>
    <name evidence="4" type="ORF">SCRDD08_00323</name>
</gene>
<dbReference type="AlphaFoldDB" id="A0A139N4C8"/>
<dbReference type="NCBIfam" id="NF041849">
    <property type="entry name" value="trans_regNmlR"/>
    <property type="match status" value="1"/>
</dbReference>
<dbReference type="CDD" id="cd01109">
    <property type="entry name" value="HTH_YyaN"/>
    <property type="match status" value="1"/>
</dbReference>
<dbReference type="Proteomes" id="UP000070377">
    <property type="component" value="Unassembled WGS sequence"/>
</dbReference>
<dbReference type="SMART" id="SM00422">
    <property type="entry name" value="HTH_MERR"/>
    <property type="match status" value="1"/>
</dbReference>
<feature type="coiled-coil region" evidence="2">
    <location>
        <begin position="81"/>
        <end position="115"/>
    </location>
</feature>
<dbReference type="GO" id="GO:0003677">
    <property type="term" value="F:DNA binding"/>
    <property type="evidence" value="ECO:0007669"/>
    <property type="project" value="UniProtKB-KW"/>
</dbReference>
<protein>
    <submittedName>
        <fullName evidence="4">Transcriptional regulator, MerR family</fullName>
    </submittedName>
</protein>
<dbReference type="PATRIC" id="fig|45634.12.peg.335"/>
<organism evidence="4 5">
    <name type="scientific">Streptococcus cristatus</name>
    <dbReference type="NCBI Taxonomy" id="45634"/>
    <lineage>
        <taxon>Bacteria</taxon>
        <taxon>Bacillati</taxon>
        <taxon>Bacillota</taxon>
        <taxon>Bacilli</taxon>
        <taxon>Lactobacillales</taxon>
        <taxon>Streptococcaceae</taxon>
        <taxon>Streptococcus</taxon>
    </lineage>
</organism>
<evidence type="ECO:0000313" key="4">
    <source>
        <dbReference type="EMBL" id="KXT70889.1"/>
    </source>
</evidence>
<dbReference type="EMBL" id="LQRD01000017">
    <property type="protein sequence ID" value="KXT70889.1"/>
    <property type="molecule type" value="Genomic_DNA"/>
</dbReference>
<reference evidence="4 5" key="1">
    <citation type="submission" date="2016-01" db="EMBL/GenBank/DDBJ databases">
        <title>Highly variable Streptococcus oralis are common among viridans streptococci isolated from primates.</title>
        <authorList>
            <person name="Denapaite D."/>
            <person name="Rieger M."/>
            <person name="Koendgen S."/>
            <person name="Brueckner R."/>
            <person name="Ochigava I."/>
            <person name="Kappeler P."/>
            <person name="Maetz-Rensing K."/>
            <person name="Leendertz F."/>
            <person name="Hakenbeck R."/>
        </authorList>
    </citation>
    <scope>NUCLEOTIDE SEQUENCE [LARGE SCALE GENOMIC DNA]</scope>
    <source>
        <strain evidence="4 5">DD08</strain>
    </source>
</reference>
<evidence type="ECO:0000256" key="1">
    <source>
        <dbReference type="ARBA" id="ARBA00023125"/>
    </source>
</evidence>
<evidence type="ECO:0000313" key="5">
    <source>
        <dbReference type="Proteomes" id="UP000070377"/>
    </source>
</evidence>
<comment type="caution">
    <text evidence="4">The sequence shown here is derived from an EMBL/GenBank/DDBJ whole genome shotgun (WGS) entry which is preliminary data.</text>
</comment>
<name>A0A139N4C8_STRCR</name>
<dbReference type="Pfam" id="PF13411">
    <property type="entry name" value="MerR_1"/>
    <property type="match status" value="1"/>
</dbReference>
<feature type="domain" description="HTH merR-type" evidence="3">
    <location>
        <begin position="1"/>
        <end position="69"/>
    </location>
</feature>
<dbReference type="Gene3D" id="1.10.1660.10">
    <property type="match status" value="1"/>
</dbReference>
<dbReference type="PROSITE" id="PS50937">
    <property type="entry name" value="HTH_MERR_2"/>
    <property type="match status" value="1"/>
</dbReference>